<dbReference type="EMBL" id="FRAV01000002">
    <property type="protein sequence ID" value="SHK26905.1"/>
    <property type="molecule type" value="Genomic_DNA"/>
</dbReference>
<dbReference type="AlphaFoldDB" id="A0A1M6R324"/>
<name>A0A1M6R324_9FLAO</name>
<dbReference type="OrthoDB" id="1261347at2"/>
<dbReference type="Proteomes" id="UP000184364">
    <property type="component" value="Unassembled WGS sequence"/>
</dbReference>
<proteinExistence type="predicted"/>
<accession>A0A1M6R324</accession>
<sequence length="121" mass="14165">MESNYYEKDFINNGFCVCVSTYGYSQYRDPQQLDISGLGNAMTTKQNRYNNNVAKVQNTVNKIADYLRNLQISDERKQNLFNSFDEKCMKQMPSINYSSDEQADSLVKFLYDCINYQLKNN</sequence>
<gene>
    <name evidence="1" type="ORF">SAMN05444267_1002169</name>
</gene>
<reference evidence="2" key="1">
    <citation type="submission" date="2016-11" db="EMBL/GenBank/DDBJ databases">
        <authorList>
            <person name="Varghese N."/>
            <person name="Submissions S."/>
        </authorList>
    </citation>
    <scope>NUCLEOTIDE SEQUENCE [LARGE SCALE GENOMIC DNA]</scope>
    <source>
        <strain evidence="2">DSM 26899</strain>
    </source>
</reference>
<dbReference type="STRING" id="1302687.SAMN05444267_1002169"/>
<evidence type="ECO:0000313" key="2">
    <source>
        <dbReference type="Proteomes" id="UP000184364"/>
    </source>
</evidence>
<keyword evidence="2" id="KW-1185">Reference proteome</keyword>
<evidence type="ECO:0000313" key="1">
    <source>
        <dbReference type="EMBL" id="SHK26905.1"/>
    </source>
</evidence>
<organism evidence="1 2">
    <name type="scientific">Chryseobacterium polytrichastri</name>
    <dbReference type="NCBI Taxonomy" id="1302687"/>
    <lineage>
        <taxon>Bacteria</taxon>
        <taxon>Pseudomonadati</taxon>
        <taxon>Bacteroidota</taxon>
        <taxon>Flavobacteriia</taxon>
        <taxon>Flavobacteriales</taxon>
        <taxon>Weeksellaceae</taxon>
        <taxon>Chryseobacterium group</taxon>
        <taxon>Chryseobacterium</taxon>
    </lineage>
</organism>
<protein>
    <submittedName>
        <fullName evidence="1">Uncharacterized protein</fullName>
    </submittedName>
</protein>
<dbReference type="RefSeq" id="WP_073290452.1">
    <property type="nucleotide sequence ID" value="NZ_FRAV01000002.1"/>
</dbReference>